<name>A0A517YK79_9BACT</name>
<dbReference type="OrthoDB" id="259642at2"/>
<dbReference type="EMBL" id="CP036274">
    <property type="protein sequence ID" value="QDU30622.1"/>
    <property type="molecule type" value="Genomic_DNA"/>
</dbReference>
<feature type="coiled-coil region" evidence="1">
    <location>
        <begin position="146"/>
        <end position="173"/>
    </location>
</feature>
<protein>
    <submittedName>
        <fullName evidence="2">Uncharacterized protein</fullName>
    </submittedName>
</protein>
<dbReference type="KEGG" id="aagg:ETAA8_57680"/>
<reference evidence="2 3" key="1">
    <citation type="submission" date="2019-02" db="EMBL/GenBank/DDBJ databases">
        <title>Deep-cultivation of Planctomycetes and their phenomic and genomic characterization uncovers novel biology.</title>
        <authorList>
            <person name="Wiegand S."/>
            <person name="Jogler M."/>
            <person name="Boedeker C."/>
            <person name="Pinto D."/>
            <person name="Vollmers J."/>
            <person name="Rivas-Marin E."/>
            <person name="Kohn T."/>
            <person name="Peeters S.H."/>
            <person name="Heuer A."/>
            <person name="Rast P."/>
            <person name="Oberbeckmann S."/>
            <person name="Bunk B."/>
            <person name="Jeske O."/>
            <person name="Meyerdierks A."/>
            <person name="Storesund J.E."/>
            <person name="Kallscheuer N."/>
            <person name="Luecker S."/>
            <person name="Lage O.M."/>
            <person name="Pohl T."/>
            <person name="Merkel B.J."/>
            <person name="Hornburger P."/>
            <person name="Mueller R.-W."/>
            <person name="Bruemmer F."/>
            <person name="Labrenz M."/>
            <person name="Spormann A.M."/>
            <person name="Op den Camp H."/>
            <person name="Overmann J."/>
            <person name="Amann R."/>
            <person name="Jetten M.S.M."/>
            <person name="Mascher T."/>
            <person name="Medema M.H."/>
            <person name="Devos D.P."/>
            <person name="Kaster A.-K."/>
            <person name="Ovreas L."/>
            <person name="Rohde M."/>
            <person name="Galperin M.Y."/>
            <person name="Jogler C."/>
        </authorList>
    </citation>
    <scope>NUCLEOTIDE SEQUENCE [LARGE SCALE GENOMIC DNA]</scope>
    <source>
        <strain evidence="2 3">ETA_A8</strain>
    </source>
</reference>
<keyword evidence="3" id="KW-1185">Reference proteome</keyword>
<sequence>MNVTTLFERIAGKQHERRKQRIDGYRELVAAIATGKEPDADEVEATLANAGKSLDELRQAVALFQKRTELKAKVAAMPKLEAEQQEVQRQIAQADDALADAEQRHNEATAPLYGRLQQIRSTLSDAESAKRELYHTCDDSQFRHLLDENAAEAEKLRQRYSDLQSQASDLDYQAKKQLDQADRELGYADADHRRKQAAVFQKQAAALRRTGDAVAQELNAVGKRREQIEQQMRDF</sequence>
<accession>A0A517YK79</accession>
<proteinExistence type="predicted"/>
<evidence type="ECO:0000256" key="1">
    <source>
        <dbReference type="SAM" id="Coils"/>
    </source>
</evidence>
<organism evidence="2 3">
    <name type="scientific">Anatilimnocola aggregata</name>
    <dbReference type="NCBI Taxonomy" id="2528021"/>
    <lineage>
        <taxon>Bacteria</taxon>
        <taxon>Pseudomonadati</taxon>
        <taxon>Planctomycetota</taxon>
        <taxon>Planctomycetia</taxon>
        <taxon>Pirellulales</taxon>
        <taxon>Pirellulaceae</taxon>
        <taxon>Anatilimnocola</taxon>
    </lineage>
</organism>
<feature type="coiled-coil region" evidence="1">
    <location>
        <begin position="40"/>
        <end position="104"/>
    </location>
</feature>
<keyword evidence="1" id="KW-0175">Coiled coil</keyword>
<evidence type="ECO:0000313" key="2">
    <source>
        <dbReference type="EMBL" id="QDU30622.1"/>
    </source>
</evidence>
<dbReference type="RefSeq" id="WP_145096411.1">
    <property type="nucleotide sequence ID" value="NZ_CP036274.1"/>
</dbReference>
<dbReference type="AlphaFoldDB" id="A0A517YK79"/>
<evidence type="ECO:0000313" key="3">
    <source>
        <dbReference type="Proteomes" id="UP000315017"/>
    </source>
</evidence>
<dbReference type="Proteomes" id="UP000315017">
    <property type="component" value="Chromosome"/>
</dbReference>
<gene>
    <name evidence="2" type="ORF">ETAA8_57680</name>
</gene>